<dbReference type="SUPFAM" id="SSF50494">
    <property type="entry name" value="Trypsin-like serine proteases"/>
    <property type="match status" value="1"/>
</dbReference>
<dbReference type="InParanoid" id="A0A672H5E3"/>
<dbReference type="Proteomes" id="UP000472267">
    <property type="component" value="Chromosome 12"/>
</dbReference>
<keyword evidence="7" id="KW-0732">Signal</keyword>
<name>A0A672H5E3_SALFA</name>
<sequence>MFGLKTFTVYLACVVCVMVNSSHGSEIIGGKEVTPHSLRYMAFLEASCGGTLIHPQWVLTAAHCTGIEKVFLGVHSIKNMDKNSVQVRRVVKAFPHPWYDDNVKENDLMLFKLNKPVQRTKTVQWLSLQKAVADPADGTSCMAAGWGETNENAAKPKMSDVLMSVNVTVVNRKDCNNRYSYRPITKNMVCAGSKGKKKTDTCQGDSGGPLICNGVQVGVTSFGGKCGDPKKPGVYAFLSKMQLKWIENVMNRSDA</sequence>
<keyword evidence="1 6" id="KW-0645">Protease</keyword>
<gene>
    <name evidence="9" type="primary">LOC115398326</name>
</gene>
<dbReference type="CDD" id="cd00190">
    <property type="entry name" value="Tryp_SPc"/>
    <property type="match status" value="1"/>
</dbReference>
<evidence type="ECO:0000256" key="1">
    <source>
        <dbReference type="ARBA" id="ARBA00022670"/>
    </source>
</evidence>
<evidence type="ECO:0000256" key="5">
    <source>
        <dbReference type="ARBA" id="ARBA00024195"/>
    </source>
</evidence>
<evidence type="ECO:0000256" key="2">
    <source>
        <dbReference type="ARBA" id="ARBA00022801"/>
    </source>
</evidence>
<evidence type="ECO:0000256" key="4">
    <source>
        <dbReference type="ARBA" id="ARBA00023157"/>
    </source>
</evidence>
<organism evidence="9 10">
    <name type="scientific">Salarias fasciatus</name>
    <name type="common">Jewelled blenny</name>
    <name type="synonym">Blennius fasciatus</name>
    <dbReference type="NCBI Taxonomy" id="181472"/>
    <lineage>
        <taxon>Eukaryota</taxon>
        <taxon>Metazoa</taxon>
        <taxon>Chordata</taxon>
        <taxon>Craniata</taxon>
        <taxon>Vertebrata</taxon>
        <taxon>Euteleostomi</taxon>
        <taxon>Actinopterygii</taxon>
        <taxon>Neopterygii</taxon>
        <taxon>Teleostei</taxon>
        <taxon>Neoteleostei</taxon>
        <taxon>Acanthomorphata</taxon>
        <taxon>Ovalentaria</taxon>
        <taxon>Blenniimorphae</taxon>
        <taxon>Blenniiformes</taxon>
        <taxon>Blennioidei</taxon>
        <taxon>Blenniidae</taxon>
        <taxon>Salariinae</taxon>
        <taxon>Salarias</taxon>
    </lineage>
</organism>
<keyword evidence="10" id="KW-1185">Reference proteome</keyword>
<evidence type="ECO:0000256" key="6">
    <source>
        <dbReference type="RuleBase" id="RU363034"/>
    </source>
</evidence>
<dbReference type="AlphaFoldDB" id="A0A672H5E3"/>
<dbReference type="InterPro" id="IPR001254">
    <property type="entry name" value="Trypsin_dom"/>
</dbReference>
<reference evidence="9" key="2">
    <citation type="submission" date="2025-08" db="UniProtKB">
        <authorList>
            <consortium name="Ensembl"/>
        </authorList>
    </citation>
    <scope>IDENTIFICATION</scope>
</reference>
<protein>
    <submittedName>
        <fullName evidence="9">Granzyme A-like</fullName>
    </submittedName>
</protein>
<reference evidence="9" key="1">
    <citation type="submission" date="2019-06" db="EMBL/GenBank/DDBJ databases">
        <authorList>
            <consortium name="Wellcome Sanger Institute Data Sharing"/>
        </authorList>
    </citation>
    <scope>NUCLEOTIDE SEQUENCE [LARGE SCALE GENOMIC DNA]</scope>
</reference>
<feature type="chain" id="PRO_5025509764" evidence="7">
    <location>
        <begin position="25"/>
        <end position="255"/>
    </location>
</feature>
<evidence type="ECO:0000259" key="8">
    <source>
        <dbReference type="PROSITE" id="PS50240"/>
    </source>
</evidence>
<dbReference type="SMART" id="SM00020">
    <property type="entry name" value="Tryp_SPc"/>
    <property type="match status" value="1"/>
</dbReference>
<dbReference type="OrthoDB" id="6755574at2759"/>
<feature type="domain" description="Peptidase S1" evidence="8">
    <location>
        <begin position="27"/>
        <end position="251"/>
    </location>
</feature>
<evidence type="ECO:0000256" key="7">
    <source>
        <dbReference type="SAM" id="SignalP"/>
    </source>
</evidence>
<evidence type="ECO:0000313" key="10">
    <source>
        <dbReference type="Proteomes" id="UP000472267"/>
    </source>
</evidence>
<dbReference type="InterPro" id="IPR018114">
    <property type="entry name" value="TRYPSIN_HIS"/>
</dbReference>
<keyword evidence="3 6" id="KW-0720">Serine protease</keyword>
<dbReference type="Pfam" id="PF00089">
    <property type="entry name" value="Trypsin"/>
    <property type="match status" value="1"/>
</dbReference>
<proteinExistence type="inferred from homology"/>
<dbReference type="FunFam" id="2.40.10.10:FF:000002">
    <property type="entry name" value="Transmembrane protease serine"/>
    <property type="match status" value="1"/>
</dbReference>
<dbReference type="PANTHER" id="PTHR24271">
    <property type="entry name" value="KALLIKREIN-RELATED"/>
    <property type="match status" value="1"/>
</dbReference>
<dbReference type="FunFam" id="2.40.10.10:FF:000068">
    <property type="entry name" value="transmembrane protease serine 2"/>
    <property type="match status" value="1"/>
</dbReference>
<dbReference type="InterPro" id="IPR033116">
    <property type="entry name" value="TRYPSIN_SER"/>
</dbReference>
<dbReference type="InterPro" id="IPR043504">
    <property type="entry name" value="Peptidase_S1_PA_chymotrypsin"/>
</dbReference>
<dbReference type="PROSITE" id="PS00134">
    <property type="entry name" value="TRYPSIN_HIS"/>
    <property type="match status" value="1"/>
</dbReference>
<dbReference type="InterPro" id="IPR001314">
    <property type="entry name" value="Peptidase_S1A"/>
</dbReference>
<dbReference type="GO" id="GO:0006508">
    <property type="term" value="P:proteolysis"/>
    <property type="evidence" value="ECO:0007669"/>
    <property type="project" value="UniProtKB-KW"/>
</dbReference>
<dbReference type="GeneID" id="115398326"/>
<keyword evidence="4" id="KW-1015">Disulfide bond</keyword>
<dbReference type="FunCoup" id="A0A672H5E3">
    <property type="interactions" value="50"/>
</dbReference>
<accession>A0A672H5E3</accession>
<evidence type="ECO:0000313" key="9">
    <source>
        <dbReference type="Ensembl" id="ENSSFAP00005024333.1"/>
    </source>
</evidence>
<dbReference type="PANTHER" id="PTHR24271:SF52">
    <property type="entry name" value="GRANZYME K"/>
    <property type="match status" value="1"/>
</dbReference>
<dbReference type="InterPro" id="IPR009003">
    <property type="entry name" value="Peptidase_S1_PA"/>
</dbReference>
<feature type="signal peptide" evidence="7">
    <location>
        <begin position="1"/>
        <end position="24"/>
    </location>
</feature>
<dbReference type="Ensembl" id="ENSSFAT00005025312.1">
    <property type="protein sequence ID" value="ENSSFAP00005024333.1"/>
    <property type="gene ID" value="ENSSFAG00005012533.1"/>
</dbReference>
<reference evidence="9" key="3">
    <citation type="submission" date="2025-09" db="UniProtKB">
        <authorList>
            <consortium name="Ensembl"/>
        </authorList>
    </citation>
    <scope>IDENTIFICATION</scope>
</reference>
<dbReference type="PRINTS" id="PR00722">
    <property type="entry name" value="CHYMOTRYPSIN"/>
</dbReference>
<keyword evidence="2 6" id="KW-0378">Hydrolase</keyword>
<dbReference type="PROSITE" id="PS50240">
    <property type="entry name" value="TRYPSIN_DOM"/>
    <property type="match status" value="1"/>
</dbReference>
<dbReference type="GO" id="GO:0004252">
    <property type="term" value="F:serine-type endopeptidase activity"/>
    <property type="evidence" value="ECO:0007669"/>
    <property type="project" value="InterPro"/>
</dbReference>
<dbReference type="RefSeq" id="XP_029960892.1">
    <property type="nucleotide sequence ID" value="XM_030105032.1"/>
</dbReference>
<dbReference type="OMA" id="KAGTCNG"/>
<evidence type="ECO:0000256" key="3">
    <source>
        <dbReference type="ARBA" id="ARBA00022825"/>
    </source>
</evidence>
<dbReference type="Gene3D" id="2.40.10.10">
    <property type="entry name" value="Trypsin-like serine proteases"/>
    <property type="match status" value="1"/>
</dbReference>
<comment type="similarity">
    <text evidence="5">Belongs to the peptidase S1 family. CLIP subfamily.</text>
</comment>
<dbReference type="PROSITE" id="PS00135">
    <property type="entry name" value="TRYPSIN_SER"/>
    <property type="match status" value="1"/>
</dbReference>